<dbReference type="PANTHER" id="PTHR11695:SF294">
    <property type="entry name" value="RETICULON-4-INTERACTING PROTEIN 1, MITOCHONDRIAL"/>
    <property type="match status" value="1"/>
</dbReference>
<reference evidence="2 3" key="1">
    <citation type="submission" date="2019-06" db="EMBL/GenBank/DDBJ databases">
        <title>Genomics analysis of Aphanomyces spp. identifies a new class of oomycete effector associated with host adaptation.</title>
        <authorList>
            <person name="Gaulin E."/>
        </authorList>
    </citation>
    <scope>NUCLEOTIDE SEQUENCE [LARGE SCALE GENOMIC DNA]</scope>
    <source>
        <strain evidence="2 3">E</strain>
    </source>
</reference>
<evidence type="ECO:0000313" key="3">
    <source>
        <dbReference type="Proteomes" id="UP000469452"/>
    </source>
</evidence>
<dbReference type="CDD" id="cd08267">
    <property type="entry name" value="MDR1"/>
    <property type="match status" value="1"/>
</dbReference>
<dbReference type="AlphaFoldDB" id="A0A6A5AD58"/>
<evidence type="ECO:0000259" key="1">
    <source>
        <dbReference type="SMART" id="SM00829"/>
    </source>
</evidence>
<protein>
    <recommendedName>
        <fullName evidence="1">Enoyl reductase (ER) domain-containing protein</fullName>
    </recommendedName>
</protein>
<dbReference type="PANTHER" id="PTHR11695">
    <property type="entry name" value="ALCOHOL DEHYDROGENASE RELATED"/>
    <property type="match status" value="1"/>
</dbReference>
<dbReference type="Pfam" id="PF13602">
    <property type="entry name" value="ADH_zinc_N_2"/>
    <property type="match status" value="1"/>
</dbReference>
<dbReference type="InterPro" id="IPR050700">
    <property type="entry name" value="YIM1/Zinc_Alcohol_DH_Fams"/>
</dbReference>
<dbReference type="InterPro" id="IPR011032">
    <property type="entry name" value="GroES-like_sf"/>
</dbReference>
<dbReference type="Gene3D" id="3.40.50.720">
    <property type="entry name" value="NAD(P)-binding Rossmann-like Domain"/>
    <property type="match status" value="1"/>
</dbReference>
<comment type="caution">
    <text evidence="2">The sequence shown here is derived from an EMBL/GenBank/DDBJ whole genome shotgun (WGS) entry which is preliminary data.</text>
</comment>
<dbReference type="SMART" id="SM00829">
    <property type="entry name" value="PKS_ER"/>
    <property type="match status" value="1"/>
</dbReference>
<dbReference type="VEuPathDB" id="FungiDB:H257_15279"/>
<feature type="domain" description="Enoyl reductase (ER)" evidence="1">
    <location>
        <begin position="13"/>
        <end position="308"/>
    </location>
</feature>
<sequence length="315" mass="33206">MPSVLYSIFSGTGRAFYPEPAKPVLQATDSVIVQVHAASLNPVDYKLPKWFLHGRGVGLDLAGVVTQVSPDVTAFAVGDRVVGNTSGALADHAVVKASLLAKLPDELSFQQGAALPVAYLTGYQGLVKHGFEAGAKLLVIGASGGCGTAAIQLAKALGASEIVGVCSKKNEQFVKSIGADRIIDYNTQSIVEGNEGHFDFVYDAATASGGGEDYLEKAKLVLEDPTKHHVTLNGPATLWIRKLSGLPRKDIALILTDQNGADLAEVTSLLVKSNQRPVIDAVFPFTAQGVDDAFVKLQSRRTKGKIVIDVKGTLE</sequence>
<dbReference type="Proteomes" id="UP000469452">
    <property type="component" value="Unassembled WGS sequence"/>
</dbReference>
<dbReference type="Gene3D" id="3.90.180.10">
    <property type="entry name" value="Medium-chain alcohol dehydrogenases, catalytic domain"/>
    <property type="match status" value="1"/>
</dbReference>
<gene>
    <name evidence="2" type="ORF">AaE_001164</name>
</gene>
<dbReference type="InterPro" id="IPR020843">
    <property type="entry name" value="ER"/>
</dbReference>
<organism evidence="2 3">
    <name type="scientific">Aphanomyces astaci</name>
    <name type="common">Crayfish plague agent</name>
    <dbReference type="NCBI Taxonomy" id="112090"/>
    <lineage>
        <taxon>Eukaryota</taxon>
        <taxon>Sar</taxon>
        <taxon>Stramenopiles</taxon>
        <taxon>Oomycota</taxon>
        <taxon>Saprolegniomycetes</taxon>
        <taxon>Saprolegniales</taxon>
        <taxon>Verrucalvaceae</taxon>
        <taxon>Aphanomyces</taxon>
    </lineage>
</organism>
<accession>A0A6A5AD58</accession>
<dbReference type="Pfam" id="PF08240">
    <property type="entry name" value="ADH_N"/>
    <property type="match status" value="1"/>
</dbReference>
<name>A0A6A5AD58_APHAT</name>
<dbReference type="GO" id="GO:0016491">
    <property type="term" value="F:oxidoreductase activity"/>
    <property type="evidence" value="ECO:0007669"/>
    <property type="project" value="InterPro"/>
</dbReference>
<dbReference type="InterPro" id="IPR013154">
    <property type="entry name" value="ADH-like_N"/>
</dbReference>
<dbReference type="SUPFAM" id="SSF50129">
    <property type="entry name" value="GroES-like"/>
    <property type="match status" value="1"/>
</dbReference>
<dbReference type="InterPro" id="IPR036291">
    <property type="entry name" value="NAD(P)-bd_dom_sf"/>
</dbReference>
<evidence type="ECO:0000313" key="2">
    <source>
        <dbReference type="EMBL" id="KAF0775138.1"/>
    </source>
</evidence>
<proteinExistence type="predicted"/>
<dbReference type="EMBL" id="VJMI01002174">
    <property type="protein sequence ID" value="KAF0775138.1"/>
    <property type="molecule type" value="Genomic_DNA"/>
</dbReference>
<dbReference type="SUPFAM" id="SSF51735">
    <property type="entry name" value="NAD(P)-binding Rossmann-fold domains"/>
    <property type="match status" value="1"/>
</dbReference>